<evidence type="ECO:0000256" key="2">
    <source>
        <dbReference type="SAM" id="MobiDB-lite"/>
    </source>
</evidence>
<organism evidence="3 4">
    <name type="scientific">Ectocarpus siliculosus</name>
    <name type="common">Brown alga</name>
    <name type="synonym">Conferva siliculosa</name>
    <dbReference type="NCBI Taxonomy" id="2880"/>
    <lineage>
        <taxon>Eukaryota</taxon>
        <taxon>Sar</taxon>
        <taxon>Stramenopiles</taxon>
        <taxon>Ochrophyta</taxon>
        <taxon>PX clade</taxon>
        <taxon>Phaeophyceae</taxon>
        <taxon>Ectocarpales</taxon>
        <taxon>Ectocarpaceae</taxon>
        <taxon>Ectocarpus</taxon>
    </lineage>
</organism>
<name>D7G5A9_ECTSI</name>
<proteinExistence type="predicted"/>
<feature type="compositionally biased region" description="Basic and acidic residues" evidence="2">
    <location>
        <begin position="266"/>
        <end position="282"/>
    </location>
</feature>
<keyword evidence="1" id="KW-0175">Coiled coil</keyword>
<feature type="region of interest" description="Disordered" evidence="2">
    <location>
        <begin position="1411"/>
        <end position="1481"/>
    </location>
</feature>
<dbReference type="GO" id="GO:0005783">
    <property type="term" value="C:endoplasmic reticulum"/>
    <property type="evidence" value="ECO:0007669"/>
    <property type="project" value="TreeGrafter"/>
</dbReference>
<evidence type="ECO:0000256" key="1">
    <source>
        <dbReference type="SAM" id="Coils"/>
    </source>
</evidence>
<feature type="compositionally biased region" description="Low complexity" evidence="2">
    <location>
        <begin position="802"/>
        <end position="824"/>
    </location>
</feature>
<feature type="region of interest" description="Disordered" evidence="2">
    <location>
        <begin position="250"/>
        <end position="293"/>
    </location>
</feature>
<dbReference type="InParanoid" id="D7G5A9"/>
<feature type="coiled-coil region" evidence="1">
    <location>
        <begin position="980"/>
        <end position="1053"/>
    </location>
</feature>
<feature type="compositionally biased region" description="Basic and acidic residues" evidence="2">
    <location>
        <begin position="1361"/>
        <end position="1372"/>
    </location>
</feature>
<sequence>MEYLGPGNEGVTPQAAAGILVERLKNAGDMGDRRNALDALLKLSQDHPTDVGHAGMPIFTDILQAGIADRSMTQTIMGIMLNLVKEQGANVSSFLKDVQNVQNLLDLLESTDALTALSAVQVLQALQKSSGESLEACILECPAGLQALVEVLRDPREEVRNEVILLLGQLTTSNLEVKKFVAFQEGFERLFDIMSGEGMLEGGSVIVKDCLHVCNNLLSGSSLTKALFCQSGCLKRFHQLIDVRTSDGEDPAAVAAQNGPGTEVVGAEKGEEGSGEEEKAPSHDGAPPMGAMSGMQNEIACKALDVLMLLLARDGGGDADEREGGGGGDGGGGNDDDDGKRPERQTLVAEVSEGMLSEMLAHVAFSRADAFSHAPVACRERAMRVTGALVDGHPTNQYNMGELLIQDVGLDSVALATLVMEGALGKGGADRNRTEACQWVLGCLFHGNELVCTQVVSHIIAPPPPPLELEDIEAWIPPTPPGKVLLDSLAAAAKTLFEGRGDNNDNGDGEGRRVAATQAADVISRGCMIISMLFTHGGALAKELSLRVPLAAATGAHPTTLLHVLLHWLELATSHPPPSTATDRGAPSSSRSGDGPLGRPTVDGHAAADAGISLERLLCGWMYGCPAAVVEMLDNPANLFVVDVAAGRCSVLVEGGEGGATAVQCVALKGLACLALGLLLEYVEGTGAPRSGGGGGGGGGEWTRSLVMKMIQNRVGMTPFMSSIEATKRAFAEAETAQRRRDRAARERKGSGEAGQEGAGNNGELRLDPGFSSLLARASAEVRQRVISILTHGDASDGGGVAADSLETNGGTTTTTAMTSPGSTEGTGGGGATTRSSAAAGGGGAGLASMVELQEKEIAGLREELSEALSRVPRGGGEGGGVSALEGALRNQVEQLEAAAVEQSEGFKRLQTELSDALAQVEAEKESLQLLTSELQGLAVSTSSLERQLLDRESVCDGLRRQLDAGEDSSAREGELARQLEEAHSRALKAEEALELSQKQSLANATADEAAQEASLEAAAKWEAKVEQLQAALEEARRDAASAAAKKALADDDSSKAAATVSAQLVTATEDLESMRKSSVEREAKLEQIGRALAEKTDEADASKQQVAVLIKAAKEAEGAIEKERQAVEAAAEARRVDEAERNAKEIGALRQQLDNAVRSLAEASSGGDQQIEALQKELSAVQHREEQEAAEWQRRLDDCARQAKEEADRQHVLLTQTKDTINDDWARELRNKEATITRLEADVQASKEAHQAAARENEVQNAQLREDNEGLRGQAEQVEVLMARCARLEEAATSAGAETERRLRGEMEREQGLAREAEGSVSALSLRLEEAAKEASEKAALAAELKSRLEEVQAFLSQSEDDRKAAEDREAAAASEAKGMQQAVREAEERLQDAKAELEDRDAVIAAVEDARSAHEREAERLRDKLSGLGKSLTPLDPHANGAAVSANGDSLNDFSNASDDGRDDQVGNAEVRLGTKERS</sequence>
<feature type="region of interest" description="Disordered" evidence="2">
    <location>
        <begin position="792"/>
        <end position="844"/>
    </location>
</feature>
<dbReference type="PANTHER" id="PTHR10013:SF0">
    <property type="entry name" value="GENERAL VESICULAR TRANSPORT FACTOR P115"/>
    <property type="match status" value="1"/>
</dbReference>
<dbReference type="GO" id="GO:0012507">
    <property type="term" value="C:ER to Golgi transport vesicle membrane"/>
    <property type="evidence" value="ECO:0007669"/>
    <property type="project" value="TreeGrafter"/>
</dbReference>
<feature type="compositionally biased region" description="Polar residues" evidence="2">
    <location>
        <begin position="1449"/>
        <end position="1460"/>
    </location>
</feature>
<dbReference type="STRING" id="2880.D7G5A9"/>
<evidence type="ECO:0000313" key="3">
    <source>
        <dbReference type="EMBL" id="CBJ27263.1"/>
    </source>
</evidence>
<dbReference type="PANTHER" id="PTHR10013">
    <property type="entry name" value="GENERAL VESICULAR TRANSPORT FACTOR P115"/>
    <property type="match status" value="1"/>
</dbReference>
<feature type="region of interest" description="Disordered" evidence="2">
    <location>
        <begin position="731"/>
        <end position="765"/>
    </location>
</feature>
<gene>
    <name evidence="3" type="ORF">Esi_0063_0101</name>
</gene>
<feature type="compositionally biased region" description="Basic and acidic residues" evidence="2">
    <location>
        <begin position="731"/>
        <end position="751"/>
    </location>
</feature>
<dbReference type="EMBL" id="FN648852">
    <property type="protein sequence ID" value="CBJ27263.1"/>
    <property type="molecule type" value="Genomic_DNA"/>
</dbReference>
<dbReference type="GO" id="GO:0005795">
    <property type="term" value="C:Golgi stack"/>
    <property type="evidence" value="ECO:0007669"/>
    <property type="project" value="TreeGrafter"/>
</dbReference>
<reference evidence="3 4" key="1">
    <citation type="journal article" date="2010" name="Nature">
        <title>The Ectocarpus genome and the independent evolution of multicellularity in brown algae.</title>
        <authorList>
            <person name="Cock J.M."/>
            <person name="Sterck L."/>
            <person name="Rouze P."/>
            <person name="Scornet D."/>
            <person name="Allen A.E."/>
            <person name="Amoutzias G."/>
            <person name="Anthouard V."/>
            <person name="Artiguenave F."/>
            <person name="Aury J.M."/>
            <person name="Badger J.H."/>
            <person name="Beszteri B."/>
            <person name="Billiau K."/>
            <person name="Bonnet E."/>
            <person name="Bothwell J.H."/>
            <person name="Bowler C."/>
            <person name="Boyen C."/>
            <person name="Brownlee C."/>
            <person name="Carrano C.J."/>
            <person name="Charrier B."/>
            <person name="Cho G.Y."/>
            <person name="Coelho S.M."/>
            <person name="Collen J."/>
            <person name="Corre E."/>
            <person name="Da Silva C."/>
            <person name="Delage L."/>
            <person name="Delaroque N."/>
            <person name="Dittami S.M."/>
            <person name="Doulbeau S."/>
            <person name="Elias M."/>
            <person name="Farnham G."/>
            <person name="Gachon C.M."/>
            <person name="Gschloessl B."/>
            <person name="Heesch S."/>
            <person name="Jabbari K."/>
            <person name="Jubin C."/>
            <person name="Kawai H."/>
            <person name="Kimura K."/>
            <person name="Kloareg B."/>
            <person name="Kupper F.C."/>
            <person name="Lang D."/>
            <person name="Le Bail A."/>
            <person name="Leblanc C."/>
            <person name="Lerouge P."/>
            <person name="Lohr M."/>
            <person name="Lopez P.J."/>
            <person name="Martens C."/>
            <person name="Maumus F."/>
            <person name="Michel G."/>
            <person name="Miranda-Saavedra D."/>
            <person name="Morales J."/>
            <person name="Moreau H."/>
            <person name="Motomura T."/>
            <person name="Nagasato C."/>
            <person name="Napoli C.A."/>
            <person name="Nelson D.R."/>
            <person name="Nyvall-Collen P."/>
            <person name="Peters A.F."/>
            <person name="Pommier C."/>
            <person name="Potin P."/>
            <person name="Poulain J."/>
            <person name="Quesneville H."/>
            <person name="Read B."/>
            <person name="Rensing S.A."/>
            <person name="Ritter A."/>
            <person name="Rousvoal S."/>
            <person name="Samanta M."/>
            <person name="Samson G."/>
            <person name="Schroeder D.C."/>
            <person name="Segurens B."/>
            <person name="Strittmatter M."/>
            <person name="Tonon T."/>
            <person name="Tregear J.W."/>
            <person name="Valentin K."/>
            <person name="von Dassow P."/>
            <person name="Yamagishi T."/>
            <person name="Van de Peer Y."/>
            <person name="Wincker P."/>
        </authorList>
    </citation>
    <scope>NUCLEOTIDE SEQUENCE [LARGE SCALE GENOMIC DNA]</scope>
    <source>
        <strain evidence="4">Ec32 / CCAP1310/4</strain>
    </source>
</reference>
<dbReference type="GO" id="GO:0061025">
    <property type="term" value="P:membrane fusion"/>
    <property type="evidence" value="ECO:0007669"/>
    <property type="project" value="TreeGrafter"/>
</dbReference>
<accession>D7G5A9</accession>
<protein>
    <submittedName>
        <fullName evidence="3">Vesicle docking protein P115</fullName>
    </submittedName>
</protein>
<dbReference type="GO" id="GO:0006886">
    <property type="term" value="P:intracellular protein transport"/>
    <property type="evidence" value="ECO:0007669"/>
    <property type="project" value="TreeGrafter"/>
</dbReference>
<feature type="compositionally biased region" description="Gly residues" evidence="2">
    <location>
        <begin position="752"/>
        <end position="761"/>
    </location>
</feature>
<dbReference type="InterPro" id="IPR011989">
    <property type="entry name" value="ARM-like"/>
</dbReference>
<evidence type="ECO:0000313" key="4">
    <source>
        <dbReference type="Proteomes" id="UP000002630"/>
    </source>
</evidence>
<keyword evidence="4" id="KW-1185">Reference proteome</keyword>
<dbReference type="GO" id="GO:0006888">
    <property type="term" value="P:endoplasmic reticulum to Golgi vesicle-mediated transport"/>
    <property type="evidence" value="ECO:0007669"/>
    <property type="project" value="TreeGrafter"/>
</dbReference>
<dbReference type="InterPro" id="IPR016024">
    <property type="entry name" value="ARM-type_fold"/>
</dbReference>
<dbReference type="EMBL" id="FN649742">
    <property type="protein sequence ID" value="CBJ27263.1"/>
    <property type="molecule type" value="Genomic_DNA"/>
</dbReference>
<feature type="compositionally biased region" description="Basic and acidic residues" evidence="2">
    <location>
        <begin position="1411"/>
        <end position="1427"/>
    </location>
</feature>
<dbReference type="GO" id="GO:0048211">
    <property type="term" value="P:Golgi vesicle docking"/>
    <property type="evidence" value="ECO:0007669"/>
    <property type="project" value="TreeGrafter"/>
</dbReference>
<feature type="region of interest" description="Disordered" evidence="2">
    <location>
        <begin position="317"/>
        <end position="341"/>
    </location>
</feature>
<feature type="region of interest" description="Disordered" evidence="2">
    <location>
        <begin position="576"/>
        <end position="602"/>
    </location>
</feature>
<feature type="region of interest" description="Disordered" evidence="2">
    <location>
        <begin position="1357"/>
        <end position="1394"/>
    </location>
</feature>
<dbReference type="eggNOG" id="KOG0946">
    <property type="taxonomic scope" value="Eukaryota"/>
</dbReference>
<dbReference type="OrthoDB" id="195309at2759"/>
<dbReference type="OMA" id="DTINDDW"/>
<dbReference type="Proteomes" id="UP000002630">
    <property type="component" value="Linkage Group LG17"/>
</dbReference>
<feature type="region of interest" description="Disordered" evidence="2">
    <location>
        <begin position="1292"/>
        <end position="1320"/>
    </location>
</feature>
<feature type="coiled-coil region" evidence="1">
    <location>
        <begin position="851"/>
        <end position="934"/>
    </location>
</feature>
<feature type="compositionally biased region" description="Basic and acidic residues" evidence="2">
    <location>
        <begin position="1299"/>
        <end position="1319"/>
    </location>
</feature>
<dbReference type="InterPro" id="IPR024095">
    <property type="entry name" value="Vesicle_P115"/>
</dbReference>
<dbReference type="SUPFAM" id="SSF48371">
    <property type="entry name" value="ARM repeat"/>
    <property type="match status" value="1"/>
</dbReference>
<dbReference type="Gene3D" id="1.25.10.10">
    <property type="entry name" value="Leucine-rich Repeat Variant"/>
    <property type="match status" value="1"/>
</dbReference>